<evidence type="ECO:0000256" key="1">
    <source>
        <dbReference type="SAM" id="MobiDB-lite"/>
    </source>
</evidence>
<gene>
    <name evidence="2" type="ORF">TMSB3V08_LOCUS8651</name>
</gene>
<organism evidence="2">
    <name type="scientific">Timema monikensis</name>
    <dbReference type="NCBI Taxonomy" id="170555"/>
    <lineage>
        <taxon>Eukaryota</taxon>
        <taxon>Metazoa</taxon>
        <taxon>Ecdysozoa</taxon>
        <taxon>Arthropoda</taxon>
        <taxon>Hexapoda</taxon>
        <taxon>Insecta</taxon>
        <taxon>Pterygota</taxon>
        <taxon>Neoptera</taxon>
        <taxon>Polyneoptera</taxon>
        <taxon>Phasmatodea</taxon>
        <taxon>Timematodea</taxon>
        <taxon>Timematoidea</taxon>
        <taxon>Timematidae</taxon>
        <taxon>Timema</taxon>
    </lineage>
</organism>
<dbReference type="AlphaFoldDB" id="A0A7R9EFC3"/>
<feature type="compositionally biased region" description="Acidic residues" evidence="1">
    <location>
        <begin position="23"/>
        <end position="33"/>
    </location>
</feature>
<sequence>MATSSDYKATSPDENEENRFDSSDSEDVGESGDESGLSENIEANGGGVEIDSYEEEQKKEQEAVKELEDEYRKVKSNISLPKLLNLLSEAMDKLVIPTYTDISNSVSNGTPFFVDGDMLLVHAMADENWSSRFGEADKAILIPRLTCSG</sequence>
<protein>
    <submittedName>
        <fullName evidence="2">Uncharacterized protein</fullName>
    </submittedName>
</protein>
<dbReference type="EMBL" id="OB795257">
    <property type="protein sequence ID" value="CAD7431931.1"/>
    <property type="molecule type" value="Genomic_DNA"/>
</dbReference>
<accession>A0A7R9EFC3</accession>
<evidence type="ECO:0000313" key="2">
    <source>
        <dbReference type="EMBL" id="CAD7431931.1"/>
    </source>
</evidence>
<reference evidence="2" key="1">
    <citation type="submission" date="2020-11" db="EMBL/GenBank/DDBJ databases">
        <authorList>
            <person name="Tran Van P."/>
        </authorList>
    </citation>
    <scope>NUCLEOTIDE SEQUENCE</scope>
</reference>
<name>A0A7R9EFC3_9NEOP</name>
<feature type="region of interest" description="Disordered" evidence="1">
    <location>
        <begin position="1"/>
        <end position="64"/>
    </location>
</feature>
<feature type="compositionally biased region" description="Basic and acidic residues" evidence="1">
    <location>
        <begin position="55"/>
        <end position="64"/>
    </location>
</feature>
<proteinExistence type="predicted"/>